<comment type="function">
    <text evidence="8">Toxic component of a toxin-antitoxin (TA) system. An RNase.</text>
</comment>
<dbReference type="InterPro" id="IPR050556">
    <property type="entry name" value="Type_II_TA_system_RNase"/>
</dbReference>
<dbReference type="GO" id="GO:0090729">
    <property type="term" value="F:toxin activity"/>
    <property type="evidence" value="ECO:0007669"/>
    <property type="project" value="UniProtKB-KW"/>
</dbReference>
<dbReference type="GO" id="GO:0004540">
    <property type="term" value="F:RNA nuclease activity"/>
    <property type="evidence" value="ECO:0007669"/>
    <property type="project" value="InterPro"/>
</dbReference>
<evidence type="ECO:0000256" key="8">
    <source>
        <dbReference type="HAMAP-Rule" id="MF_00265"/>
    </source>
</evidence>
<feature type="domain" description="PIN" evidence="9">
    <location>
        <begin position="2"/>
        <end position="122"/>
    </location>
</feature>
<comment type="cofactor">
    <cofactor evidence="1 8">
        <name>Mg(2+)</name>
        <dbReference type="ChEBI" id="CHEBI:18420"/>
    </cofactor>
</comment>
<reference evidence="10 11" key="1">
    <citation type="submission" date="2018-07" db="EMBL/GenBank/DDBJ databases">
        <title>Genomic Encyclopedia of Type Strains, Phase IV (KMG-IV): sequencing the most valuable type-strain genomes for metagenomic binning, comparative biology and taxonomic classification.</title>
        <authorList>
            <person name="Goeker M."/>
        </authorList>
    </citation>
    <scope>NUCLEOTIDE SEQUENCE [LARGE SCALE GENOMIC DNA]</scope>
    <source>
        <strain evidence="10 11">DSM 21352</strain>
    </source>
</reference>
<evidence type="ECO:0000256" key="2">
    <source>
        <dbReference type="ARBA" id="ARBA00022649"/>
    </source>
</evidence>
<dbReference type="PANTHER" id="PTHR33653">
    <property type="entry name" value="RIBONUCLEASE VAPC2"/>
    <property type="match status" value="1"/>
</dbReference>
<keyword evidence="4 8" id="KW-0479">Metal-binding</keyword>
<dbReference type="GO" id="GO:0000287">
    <property type="term" value="F:magnesium ion binding"/>
    <property type="evidence" value="ECO:0007669"/>
    <property type="project" value="UniProtKB-UniRule"/>
</dbReference>
<dbReference type="Proteomes" id="UP000255265">
    <property type="component" value="Unassembled WGS sequence"/>
</dbReference>
<evidence type="ECO:0000256" key="1">
    <source>
        <dbReference type="ARBA" id="ARBA00001946"/>
    </source>
</evidence>
<dbReference type="STRING" id="433924.NS331_22105"/>
<evidence type="ECO:0000256" key="4">
    <source>
        <dbReference type="ARBA" id="ARBA00022723"/>
    </source>
</evidence>
<proteinExistence type="inferred from homology"/>
<comment type="caution">
    <text evidence="10">The sequence shown here is derived from an EMBL/GenBank/DDBJ whole genome shotgun (WGS) entry which is preliminary data.</text>
</comment>
<keyword evidence="3 8" id="KW-0540">Nuclease</keyword>
<dbReference type="InterPro" id="IPR029060">
    <property type="entry name" value="PIN-like_dom_sf"/>
</dbReference>
<dbReference type="RefSeq" id="WP_017761412.1">
    <property type="nucleotide sequence ID" value="NZ_QQAV01000014.1"/>
</dbReference>
<sequence length="130" mass="14608">MIAVDSSVWIDYFRGRATPHTQTLDALLDDSANELVLLDLVLMEVLRGFVHDREQRLARQRLRALPIATAGGEAVALRAADIYREQRRRGVTVRSPIDLMVAAWCVEHGCALLHGDRDFDGIEGLHAWPH</sequence>
<evidence type="ECO:0000259" key="9">
    <source>
        <dbReference type="Pfam" id="PF01850"/>
    </source>
</evidence>
<dbReference type="OrthoDB" id="9811788at2"/>
<keyword evidence="2 8" id="KW-1277">Toxin-antitoxin system</keyword>
<dbReference type="HAMAP" id="MF_00265">
    <property type="entry name" value="VapC_Nob1"/>
    <property type="match status" value="1"/>
</dbReference>
<evidence type="ECO:0000256" key="7">
    <source>
        <dbReference type="ARBA" id="ARBA00038093"/>
    </source>
</evidence>
<dbReference type="SUPFAM" id="SSF88723">
    <property type="entry name" value="PIN domain-like"/>
    <property type="match status" value="1"/>
</dbReference>
<organism evidence="10 11">
    <name type="scientific">Pseudacidovorax intermedius</name>
    <dbReference type="NCBI Taxonomy" id="433924"/>
    <lineage>
        <taxon>Bacteria</taxon>
        <taxon>Pseudomonadati</taxon>
        <taxon>Pseudomonadota</taxon>
        <taxon>Betaproteobacteria</taxon>
        <taxon>Burkholderiales</taxon>
        <taxon>Comamonadaceae</taxon>
        <taxon>Pseudacidovorax</taxon>
    </lineage>
</organism>
<evidence type="ECO:0000256" key="6">
    <source>
        <dbReference type="ARBA" id="ARBA00022842"/>
    </source>
</evidence>
<dbReference type="InterPro" id="IPR022907">
    <property type="entry name" value="VapC_family"/>
</dbReference>
<dbReference type="CDD" id="cd18760">
    <property type="entry name" value="PIN_MtVapC3-like"/>
    <property type="match status" value="1"/>
</dbReference>
<dbReference type="InterPro" id="IPR002716">
    <property type="entry name" value="PIN_dom"/>
</dbReference>
<evidence type="ECO:0000313" key="11">
    <source>
        <dbReference type="Proteomes" id="UP000255265"/>
    </source>
</evidence>
<comment type="similarity">
    <text evidence="7 8">Belongs to the PINc/VapC protein family.</text>
</comment>
<keyword evidence="8" id="KW-0800">Toxin</keyword>
<dbReference type="GO" id="GO:0016787">
    <property type="term" value="F:hydrolase activity"/>
    <property type="evidence" value="ECO:0007669"/>
    <property type="project" value="UniProtKB-KW"/>
</dbReference>
<dbReference type="EC" id="3.1.-.-" evidence="8"/>
<name>A0A370F8Q7_9BURK</name>
<feature type="binding site" evidence="8">
    <location>
        <position position="5"/>
    </location>
    <ligand>
        <name>Mg(2+)</name>
        <dbReference type="ChEBI" id="CHEBI:18420"/>
    </ligand>
</feature>
<keyword evidence="5 8" id="KW-0378">Hydrolase</keyword>
<dbReference type="Pfam" id="PF01850">
    <property type="entry name" value="PIN"/>
    <property type="match status" value="1"/>
</dbReference>
<dbReference type="PANTHER" id="PTHR33653:SF1">
    <property type="entry name" value="RIBONUCLEASE VAPC2"/>
    <property type="match status" value="1"/>
</dbReference>
<keyword evidence="11" id="KW-1185">Reference proteome</keyword>
<dbReference type="Gene3D" id="3.40.50.1010">
    <property type="entry name" value="5'-nuclease"/>
    <property type="match status" value="1"/>
</dbReference>
<dbReference type="AlphaFoldDB" id="A0A370F8Q7"/>
<feature type="binding site" evidence="8">
    <location>
        <position position="98"/>
    </location>
    <ligand>
        <name>Mg(2+)</name>
        <dbReference type="ChEBI" id="CHEBI:18420"/>
    </ligand>
</feature>
<gene>
    <name evidence="8" type="primary">vapC</name>
    <name evidence="10" type="ORF">DFR41_11426</name>
</gene>
<evidence type="ECO:0000256" key="3">
    <source>
        <dbReference type="ARBA" id="ARBA00022722"/>
    </source>
</evidence>
<accession>A0A370F8Q7</accession>
<dbReference type="EMBL" id="QQAV01000014">
    <property type="protein sequence ID" value="RDI18579.1"/>
    <property type="molecule type" value="Genomic_DNA"/>
</dbReference>
<keyword evidence="6 8" id="KW-0460">Magnesium</keyword>
<protein>
    <recommendedName>
        <fullName evidence="8">Ribonuclease VapC</fullName>
        <shortName evidence="8">RNase VapC</shortName>
        <ecNumber evidence="8">3.1.-.-</ecNumber>
    </recommendedName>
    <alternativeName>
        <fullName evidence="8">Toxin VapC</fullName>
    </alternativeName>
</protein>
<evidence type="ECO:0000313" key="10">
    <source>
        <dbReference type="EMBL" id="RDI18579.1"/>
    </source>
</evidence>
<evidence type="ECO:0000256" key="5">
    <source>
        <dbReference type="ARBA" id="ARBA00022801"/>
    </source>
</evidence>